<dbReference type="GO" id="GO:0005634">
    <property type="term" value="C:nucleus"/>
    <property type="evidence" value="ECO:0007669"/>
    <property type="project" value="TreeGrafter"/>
</dbReference>
<dbReference type="InterPro" id="IPR013083">
    <property type="entry name" value="Znf_RING/FYVE/PHD"/>
</dbReference>
<dbReference type="AlphaFoldDB" id="A0AAE1UA44"/>
<dbReference type="InterPro" id="IPR045132">
    <property type="entry name" value="UBE4"/>
</dbReference>
<dbReference type="GO" id="GO:0000209">
    <property type="term" value="P:protein polyubiquitination"/>
    <property type="evidence" value="ECO:0007669"/>
    <property type="project" value="TreeGrafter"/>
</dbReference>
<dbReference type="GO" id="GO:0034450">
    <property type="term" value="F:ubiquitin-ubiquitin ligase activity"/>
    <property type="evidence" value="ECO:0007669"/>
    <property type="project" value="InterPro"/>
</dbReference>
<organism evidence="2 3">
    <name type="scientific">Petrolisthes manimaculis</name>
    <dbReference type="NCBI Taxonomy" id="1843537"/>
    <lineage>
        <taxon>Eukaryota</taxon>
        <taxon>Metazoa</taxon>
        <taxon>Ecdysozoa</taxon>
        <taxon>Arthropoda</taxon>
        <taxon>Crustacea</taxon>
        <taxon>Multicrustacea</taxon>
        <taxon>Malacostraca</taxon>
        <taxon>Eumalacostraca</taxon>
        <taxon>Eucarida</taxon>
        <taxon>Decapoda</taxon>
        <taxon>Pleocyemata</taxon>
        <taxon>Anomura</taxon>
        <taxon>Galatheoidea</taxon>
        <taxon>Porcellanidae</taxon>
        <taxon>Petrolisthes</taxon>
    </lineage>
</organism>
<dbReference type="PANTHER" id="PTHR13931">
    <property type="entry name" value="UBIQUITINATION FACTOR E4"/>
    <property type="match status" value="1"/>
</dbReference>
<dbReference type="EMBL" id="JAWZYT010001039">
    <property type="protein sequence ID" value="KAK4316218.1"/>
    <property type="molecule type" value="Genomic_DNA"/>
</dbReference>
<evidence type="ECO:0000313" key="2">
    <source>
        <dbReference type="EMBL" id="KAK4316218.1"/>
    </source>
</evidence>
<accession>A0AAE1UA44</accession>
<dbReference type="Gene3D" id="3.30.40.10">
    <property type="entry name" value="Zinc/RING finger domain, C3HC4 (zinc finger)"/>
    <property type="match status" value="1"/>
</dbReference>
<dbReference type="GO" id="GO:0000151">
    <property type="term" value="C:ubiquitin ligase complex"/>
    <property type="evidence" value="ECO:0007669"/>
    <property type="project" value="InterPro"/>
</dbReference>
<protein>
    <recommendedName>
        <fullName evidence="1">U-box domain-containing protein</fullName>
    </recommendedName>
</protein>
<gene>
    <name evidence="2" type="ORF">Pmani_012595</name>
</gene>
<feature type="domain" description="U-box" evidence="1">
    <location>
        <begin position="51"/>
        <end position="120"/>
    </location>
</feature>
<reference evidence="2" key="1">
    <citation type="submission" date="2023-11" db="EMBL/GenBank/DDBJ databases">
        <title>Genome assemblies of two species of porcelain crab, Petrolisthes cinctipes and Petrolisthes manimaculis (Anomura: Porcellanidae).</title>
        <authorList>
            <person name="Angst P."/>
        </authorList>
    </citation>
    <scope>NUCLEOTIDE SEQUENCE</scope>
    <source>
        <strain evidence="2">PB745_02</strain>
        <tissue evidence="2">Gill</tissue>
    </source>
</reference>
<sequence>MAKTLSTILKRDYSDDLDKIKTSANQEGIHILMFWSKEEEEEDNNQMTNCPERFFDSVTMSVMESPMLLNQSKVTVDESTLAYLLLQKSPQCPFTRTPLGQDSFCFLLDLLEDINAWRRSIKQGSSSHHNEKSEAVGEEA</sequence>
<dbReference type="Proteomes" id="UP001292094">
    <property type="component" value="Unassembled WGS sequence"/>
</dbReference>
<name>A0AAE1UA44_9EUCA</name>
<keyword evidence="3" id="KW-1185">Reference proteome</keyword>
<comment type="caution">
    <text evidence="2">The sequence shown here is derived from an EMBL/GenBank/DDBJ whole genome shotgun (WGS) entry which is preliminary data.</text>
</comment>
<dbReference type="InterPro" id="IPR003613">
    <property type="entry name" value="Ubox_domain"/>
</dbReference>
<evidence type="ECO:0000313" key="3">
    <source>
        <dbReference type="Proteomes" id="UP001292094"/>
    </source>
</evidence>
<dbReference type="GO" id="GO:0005737">
    <property type="term" value="C:cytoplasm"/>
    <property type="evidence" value="ECO:0007669"/>
    <property type="project" value="TreeGrafter"/>
</dbReference>
<proteinExistence type="predicted"/>
<evidence type="ECO:0000259" key="1">
    <source>
        <dbReference type="Pfam" id="PF04564"/>
    </source>
</evidence>
<dbReference type="Pfam" id="PF04564">
    <property type="entry name" value="U-box"/>
    <property type="match status" value="1"/>
</dbReference>
<dbReference type="GO" id="GO:0036503">
    <property type="term" value="P:ERAD pathway"/>
    <property type="evidence" value="ECO:0007669"/>
    <property type="project" value="InterPro"/>
</dbReference>
<dbReference type="SUPFAM" id="SSF57850">
    <property type="entry name" value="RING/U-box"/>
    <property type="match status" value="1"/>
</dbReference>
<dbReference type="PANTHER" id="PTHR13931:SF2">
    <property type="entry name" value="UBIQUITIN CONJUGATION FACTOR E4 B"/>
    <property type="match status" value="1"/>
</dbReference>